<feature type="transmembrane region" description="Helical" evidence="7">
    <location>
        <begin position="153"/>
        <end position="170"/>
    </location>
</feature>
<dbReference type="SUPFAM" id="SSF52540">
    <property type="entry name" value="P-loop containing nucleoside triphosphate hydrolases"/>
    <property type="match status" value="1"/>
</dbReference>
<dbReference type="Pfam" id="PF00005">
    <property type="entry name" value="ABC_tran"/>
    <property type="match status" value="1"/>
</dbReference>
<dbReference type="InterPro" id="IPR011527">
    <property type="entry name" value="ABC1_TM_dom"/>
</dbReference>
<dbReference type="AlphaFoldDB" id="A0AAX3K5D9"/>
<feature type="transmembrane region" description="Helical" evidence="7">
    <location>
        <begin position="51"/>
        <end position="69"/>
    </location>
</feature>
<accession>A0AAX3K5D9</accession>
<keyword evidence="6 7" id="KW-0472">Membrane</keyword>
<dbReference type="Pfam" id="PF00664">
    <property type="entry name" value="ABC_membrane"/>
    <property type="match status" value="1"/>
</dbReference>
<dbReference type="SMART" id="SM00382">
    <property type="entry name" value="AAA"/>
    <property type="match status" value="1"/>
</dbReference>
<dbReference type="PROSITE" id="PS00211">
    <property type="entry name" value="ABC_TRANSPORTER_1"/>
    <property type="match status" value="1"/>
</dbReference>
<reference evidence="10" key="1">
    <citation type="submission" date="2022-07" db="EMBL/GenBank/DDBJ databases">
        <title>Parvimonas micra travels from the subgingival sulcus of the human oral cavity to the colorectal adenocarcinoma.</title>
        <authorList>
            <person name="Conde-Perez K."/>
            <person name="Buetas E."/>
            <person name="Aja-Macaya P."/>
            <person name="Martin-De Arribas E."/>
            <person name="Iglesias-Corras I."/>
            <person name="Trigo-Tasende N."/>
            <person name="Nasser-Ali M."/>
            <person name="Estevez L.S."/>
            <person name="Rumbo-Feal S."/>
            <person name="Otero-Alen B."/>
            <person name="Noguera J.F."/>
            <person name="Concha A."/>
            <person name="Pardinas-Lopez S."/>
            <person name="Carda-Dieguez M."/>
            <person name="Gomez-Randulfe I."/>
            <person name="Martinez-Lago N."/>
            <person name="Ladra S."/>
            <person name="Aparicio L.A."/>
            <person name="Bou G."/>
            <person name="Mira A."/>
            <person name="Vallejo J.A."/>
            <person name="Poza M."/>
        </authorList>
    </citation>
    <scope>NUCLEOTIDE SEQUENCE</scope>
    <source>
        <strain evidence="10">PM102KC-G-1</strain>
    </source>
</reference>
<feature type="transmembrane region" description="Helical" evidence="7">
    <location>
        <begin position="12"/>
        <end position="36"/>
    </location>
</feature>
<keyword evidence="3" id="KW-0547">Nucleotide-binding</keyword>
<dbReference type="InterPro" id="IPR036640">
    <property type="entry name" value="ABC1_TM_sf"/>
</dbReference>
<dbReference type="GO" id="GO:0005886">
    <property type="term" value="C:plasma membrane"/>
    <property type="evidence" value="ECO:0007669"/>
    <property type="project" value="UniProtKB-SubCell"/>
</dbReference>
<evidence type="ECO:0000256" key="2">
    <source>
        <dbReference type="ARBA" id="ARBA00022692"/>
    </source>
</evidence>
<dbReference type="Proteomes" id="UP001210690">
    <property type="component" value="Chromosome"/>
</dbReference>
<evidence type="ECO:0000256" key="1">
    <source>
        <dbReference type="ARBA" id="ARBA00004651"/>
    </source>
</evidence>
<evidence type="ECO:0000256" key="5">
    <source>
        <dbReference type="ARBA" id="ARBA00022989"/>
    </source>
</evidence>
<dbReference type="PROSITE" id="PS50929">
    <property type="entry name" value="ABC_TM1F"/>
    <property type="match status" value="1"/>
</dbReference>
<feature type="domain" description="ABC transporter" evidence="8">
    <location>
        <begin position="324"/>
        <end position="556"/>
    </location>
</feature>
<dbReference type="RefSeq" id="WP_269754953.1">
    <property type="nucleotide sequence ID" value="NZ_CP101412.1"/>
</dbReference>
<evidence type="ECO:0000256" key="7">
    <source>
        <dbReference type="SAM" id="Phobius"/>
    </source>
</evidence>
<dbReference type="SUPFAM" id="SSF90123">
    <property type="entry name" value="ABC transporter transmembrane region"/>
    <property type="match status" value="1"/>
</dbReference>
<dbReference type="GO" id="GO:0015421">
    <property type="term" value="F:ABC-type oligopeptide transporter activity"/>
    <property type="evidence" value="ECO:0007669"/>
    <property type="project" value="TreeGrafter"/>
</dbReference>
<feature type="transmembrane region" description="Helical" evidence="7">
    <location>
        <begin position="234"/>
        <end position="259"/>
    </location>
</feature>
<dbReference type="Gene3D" id="1.20.1560.10">
    <property type="entry name" value="ABC transporter type 1, transmembrane domain"/>
    <property type="match status" value="1"/>
</dbReference>
<dbReference type="InterPro" id="IPR039421">
    <property type="entry name" value="Type_1_exporter"/>
</dbReference>
<name>A0AAX3K5D9_9FIRM</name>
<evidence type="ECO:0000313" key="11">
    <source>
        <dbReference type="Proteomes" id="UP001210690"/>
    </source>
</evidence>
<keyword evidence="4 10" id="KW-0067">ATP-binding</keyword>
<gene>
    <name evidence="10" type="ORF">NM222_05175</name>
</gene>
<dbReference type="PROSITE" id="PS50893">
    <property type="entry name" value="ABC_TRANSPORTER_2"/>
    <property type="match status" value="1"/>
</dbReference>
<dbReference type="GO" id="GO:0016887">
    <property type="term" value="F:ATP hydrolysis activity"/>
    <property type="evidence" value="ECO:0007669"/>
    <property type="project" value="InterPro"/>
</dbReference>
<evidence type="ECO:0000256" key="4">
    <source>
        <dbReference type="ARBA" id="ARBA00022840"/>
    </source>
</evidence>
<keyword evidence="5 7" id="KW-1133">Transmembrane helix</keyword>
<evidence type="ECO:0000259" key="8">
    <source>
        <dbReference type="PROSITE" id="PS50893"/>
    </source>
</evidence>
<dbReference type="InterPro" id="IPR027417">
    <property type="entry name" value="P-loop_NTPase"/>
</dbReference>
<evidence type="ECO:0000256" key="6">
    <source>
        <dbReference type="ARBA" id="ARBA00023136"/>
    </source>
</evidence>
<dbReference type="Gene3D" id="3.40.50.300">
    <property type="entry name" value="P-loop containing nucleotide triphosphate hydrolases"/>
    <property type="match status" value="1"/>
</dbReference>
<dbReference type="PANTHER" id="PTHR43394:SF1">
    <property type="entry name" value="ATP-BINDING CASSETTE SUB-FAMILY B MEMBER 10, MITOCHONDRIAL"/>
    <property type="match status" value="1"/>
</dbReference>
<dbReference type="InterPro" id="IPR003439">
    <property type="entry name" value="ABC_transporter-like_ATP-bd"/>
</dbReference>
<protein>
    <submittedName>
        <fullName evidence="10">ABC transporter ATP-binding protein/permease</fullName>
    </submittedName>
</protein>
<dbReference type="CDD" id="cd07346">
    <property type="entry name" value="ABC_6TM_exporters"/>
    <property type="match status" value="1"/>
</dbReference>
<dbReference type="InterPro" id="IPR003593">
    <property type="entry name" value="AAA+_ATPase"/>
</dbReference>
<comment type="subcellular location">
    <subcellularLocation>
        <location evidence="1">Cell membrane</location>
        <topology evidence="1">Multi-pass membrane protein</topology>
    </subcellularLocation>
</comment>
<evidence type="ECO:0000313" key="10">
    <source>
        <dbReference type="EMBL" id="WBB30373.1"/>
    </source>
</evidence>
<dbReference type="EMBL" id="CP101412">
    <property type="protein sequence ID" value="WBB30373.1"/>
    <property type="molecule type" value="Genomic_DNA"/>
</dbReference>
<feature type="domain" description="ABC transmembrane type-1" evidence="9">
    <location>
        <begin position="15"/>
        <end position="294"/>
    </location>
</feature>
<proteinExistence type="predicted"/>
<dbReference type="InterPro" id="IPR017871">
    <property type="entry name" value="ABC_transporter-like_CS"/>
</dbReference>
<keyword evidence="2 7" id="KW-0812">Transmembrane</keyword>
<evidence type="ECO:0000259" key="9">
    <source>
        <dbReference type="PROSITE" id="PS50929"/>
    </source>
</evidence>
<evidence type="ECO:0000256" key="3">
    <source>
        <dbReference type="ARBA" id="ARBA00022741"/>
    </source>
</evidence>
<feature type="transmembrane region" description="Helical" evidence="7">
    <location>
        <begin position="127"/>
        <end position="147"/>
    </location>
</feature>
<organism evidence="10 11">
    <name type="scientific">Parvimonas micra</name>
    <dbReference type="NCBI Taxonomy" id="33033"/>
    <lineage>
        <taxon>Bacteria</taxon>
        <taxon>Bacillati</taxon>
        <taxon>Bacillota</taxon>
        <taxon>Tissierellia</taxon>
        <taxon>Tissierellales</taxon>
        <taxon>Peptoniphilaceae</taxon>
        <taxon>Parvimonas</taxon>
    </lineage>
</organism>
<dbReference type="GO" id="GO:0005524">
    <property type="term" value="F:ATP binding"/>
    <property type="evidence" value="ECO:0007669"/>
    <property type="project" value="UniProtKB-KW"/>
</dbReference>
<sequence length="562" mass="64585">MKKIWKNNLNILLPLFVVMFIYISLEIGVAMFFGYVIDSASGAINMQFSKVMIYTFALLITESVFKWIYEVMSYKFVAKMSLDTKIYIFNNLIKQDIESFYNNDVGDKISILTNDINTIETEYFRTFLNLVKSGFLFLFAFGTIFYVSYQMTIALMILSIISFVFGNIPMKNLKTFKEKFSNSQSEYTARTSEYFNGYETIKVFGLEKFISKVFYNNSKNVYDKGLAYQKRYSLVTMISYFFGGFTFLGGFVCGGYLAYKGFITLGQMIVCVQLTNHIVNPLMFAIESYGKFKSVDKILNKIENTLISEENVETTEIKDFNNKISLEDVSFKYDDKKVLENISFDFEKGKKYALVGLSGSGKSTLMKLISKRIKADEGKICIDGTDLDEISRNSIINLISTINQNVFLFKGSIYDNITLFSKDYSEEKVKDVILKAELGKYLDRLYDKELISENANNLSGGEKQRISIARSLIKDTKIILADEILSSLDNEIAFSIEKGLLELENITLISVTHRLIKENLKQYDQILVLKDGKIEEKGNFEELMNFDSYFKKLYTISEVENN</sequence>
<dbReference type="PANTHER" id="PTHR43394">
    <property type="entry name" value="ATP-DEPENDENT PERMEASE MDL1, MITOCHONDRIAL"/>
    <property type="match status" value="1"/>
</dbReference>